<dbReference type="GO" id="GO:0004000">
    <property type="term" value="F:adenosine deaminase activity"/>
    <property type="evidence" value="ECO:0007669"/>
    <property type="project" value="TreeGrafter"/>
</dbReference>
<evidence type="ECO:0000256" key="3">
    <source>
        <dbReference type="ARBA" id="ARBA00022801"/>
    </source>
</evidence>
<evidence type="ECO:0000256" key="2">
    <source>
        <dbReference type="ARBA" id="ARBA00022723"/>
    </source>
</evidence>
<accession>A0A8U0PZR8</accession>
<keyword evidence="3" id="KW-0378">Hydrolase</keyword>
<dbReference type="InterPro" id="IPR013659">
    <property type="entry name" value="A_deaminase_N"/>
</dbReference>
<feature type="domain" description="Adenosine/AMP deaminase N-terminal" evidence="6">
    <location>
        <begin position="55"/>
        <end position="121"/>
    </location>
</feature>
<evidence type="ECO:0000256" key="4">
    <source>
        <dbReference type="SAM" id="MobiDB-lite"/>
    </source>
</evidence>
<dbReference type="KEGG" id="snh:120032077"/>
<dbReference type="AlphaFoldDB" id="A0A8U0PZR8"/>
<dbReference type="RefSeq" id="XP_038833950.1">
    <property type="nucleotide sequence ID" value="XM_038978022.1"/>
</dbReference>
<dbReference type="GO" id="GO:0006154">
    <property type="term" value="P:adenosine catabolic process"/>
    <property type="evidence" value="ECO:0007669"/>
    <property type="project" value="TreeGrafter"/>
</dbReference>
<feature type="region of interest" description="Disordered" evidence="4">
    <location>
        <begin position="216"/>
        <end position="239"/>
    </location>
</feature>
<organism evidence="7 8">
    <name type="scientific">Salvelinus namaycush</name>
    <name type="common">Lake trout</name>
    <name type="synonym">Salmo namaycush</name>
    <dbReference type="NCBI Taxonomy" id="8040"/>
    <lineage>
        <taxon>Eukaryota</taxon>
        <taxon>Metazoa</taxon>
        <taxon>Chordata</taxon>
        <taxon>Craniata</taxon>
        <taxon>Vertebrata</taxon>
        <taxon>Euteleostomi</taxon>
        <taxon>Actinopterygii</taxon>
        <taxon>Neopterygii</taxon>
        <taxon>Teleostei</taxon>
        <taxon>Protacanthopterygii</taxon>
        <taxon>Salmoniformes</taxon>
        <taxon>Salmonidae</taxon>
        <taxon>Salmoninae</taxon>
        <taxon>Salvelinus</taxon>
    </lineage>
</organism>
<keyword evidence="7" id="KW-1185">Reference proteome</keyword>
<dbReference type="GO" id="GO:0046103">
    <property type="term" value="P:inosine biosynthetic process"/>
    <property type="evidence" value="ECO:0007669"/>
    <property type="project" value="TreeGrafter"/>
</dbReference>
<dbReference type="Gene3D" id="3.20.20.140">
    <property type="entry name" value="Metal-dependent hydrolases"/>
    <property type="match status" value="2"/>
</dbReference>
<evidence type="ECO:0000259" key="6">
    <source>
        <dbReference type="Pfam" id="PF08451"/>
    </source>
</evidence>
<evidence type="ECO:0000259" key="5">
    <source>
        <dbReference type="Pfam" id="PF00962"/>
    </source>
</evidence>
<dbReference type="SUPFAM" id="SSF51556">
    <property type="entry name" value="Metallo-dependent hydrolases"/>
    <property type="match status" value="2"/>
</dbReference>
<evidence type="ECO:0000313" key="7">
    <source>
        <dbReference type="Proteomes" id="UP000808372"/>
    </source>
</evidence>
<keyword evidence="2" id="KW-0479">Metal-binding</keyword>
<dbReference type="Proteomes" id="UP000808372">
    <property type="component" value="Chromosome 38"/>
</dbReference>
<gene>
    <name evidence="8" type="primary">LOC120032077</name>
</gene>
<dbReference type="GO" id="GO:0005615">
    <property type="term" value="C:extracellular space"/>
    <property type="evidence" value="ECO:0007669"/>
    <property type="project" value="InterPro"/>
</dbReference>
<evidence type="ECO:0000256" key="1">
    <source>
        <dbReference type="ARBA" id="ARBA00001947"/>
    </source>
</evidence>
<feature type="domain" description="Adenosine deaminase" evidence="5">
    <location>
        <begin position="247"/>
        <end position="340"/>
    </location>
</feature>
<dbReference type="Pfam" id="PF08451">
    <property type="entry name" value="A_deaminase_N"/>
    <property type="match status" value="1"/>
</dbReference>
<dbReference type="PANTHER" id="PTHR11409">
    <property type="entry name" value="ADENOSINE DEAMINASE"/>
    <property type="match status" value="1"/>
</dbReference>
<dbReference type="GeneID" id="120032077"/>
<name>A0A8U0PZR8_SALNM</name>
<dbReference type="Pfam" id="PF00962">
    <property type="entry name" value="A_deaminase"/>
    <property type="match status" value="1"/>
</dbReference>
<sequence>MSGLLKKYFHSRFFQPPMTLQDKVVLPSRGSYTITLQLAAVMCCVTVCGGTPDPSQRETMLHQEDPRQTGGRVQLTGAEQQLDTHFHKLKEQEMAVAQFPPAIHFFKARRHIHRSPIFSLLQMMPKGAALHIHSLSLVSVDWLVKNITYRPHCYICFTWGRSAAAVVVDKGPVVPSRYCGQGPKFQGKLLGAPRPLPQVEETFTCRSTLGRVVEDCPPEVNSSKSSNAASPSPHTARDNGYALAHHPLAKELSMKDNVAVEVCPISNQVLKLVSNLRNHPAAVLMSEGYPMAVSSDDSSLFGPTERSYEVFVSIGGLRANLGTLKELAINSIRYSSLLSQLKERGLAMWQRMWDKFISENSDSNP</sequence>
<proteinExistence type="predicted"/>
<reference evidence="8" key="1">
    <citation type="submission" date="2025-08" db="UniProtKB">
        <authorList>
            <consortium name="RefSeq"/>
        </authorList>
    </citation>
    <scope>IDENTIFICATION</scope>
    <source>
        <tissue evidence="8">White muscle</tissue>
    </source>
</reference>
<comment type="cofactor">
    <cofactor evidence="1">
        <name>Zn(2+)</name>
        <dbReference type="ChEBI" id="CHEBI:29105"/>
    </cofactor>
</comment>
<dbReference type="InterPro" id="IPR006330">
    <property type="entry name" value="Ado/ade_deaminase"/>
</dbReference>
<dbReference type="InterPro" id="IPR001365">
    <property type="entry name" value="A_deaminase_dom"/>
</dbReference>
<dbReference type="GO" id="GO:0046872">
    <property type="term" value="F:metal ion binding"/>
    <property type="evidence" value="ECO:0007669"/>
    <property type="project" value="UniProtKB-KW"/>
</dbReference>
<dbReference type="PANTHER" id="PTHR11409:SF39">
    <property type="entry name" value="ADENOSINE DEAMINASE 2"/>
    <property type="match status" value="1"/>
</dbReference>
<dbReference type="InterPro" id="IPR032466">
    <property type="entry name" value="Metal_Hydrolase"/>
</dbReference>
<evidence type="ECO:0000313" key="8">
    <source>
        <dbReference type="RefSeq" id="XP_038833950.1"/>
    </source>
</evidence>
<protein>
    <submittedName>
        <fullName evidence="8">Adenosine deaminase 2-A-like</fullName>
    </submittedName>
</protein>
<feature type="compositionally biased region" description="Low complexity" evidence="4">
    <location>
        <begin position="221"/>
        <end position="233"/>
    </location>
</feature>